<dbReference type="Pfam" id="PF03968">
    <property type="entry name" value="LptD_N"/>
    <property type="match status" value="2"/>
</dbReference>
<dbReference type="AlphaFoldDB" id="A0A839SPX7"/>
<feature type="region of interest" description="Disordered" evidence="2">
    <location>
        <begin position="261"/>
        <end position="281"/>
    </location>
</feature>
<dbReference type="RefSeq" id="WP_183414811.1">
    <property type="nucleotide sequence ID" value="NZ_JACHXA010000001.1"/>
</dbReference>
<keyword evidence="5" id="KW-1185">Reference proteome</keyword>
<dbReference type="GO" id="GO:0030288">
    <property type="term" value="C:outer membrane-bounded periplasmic space"/>
    <property type="evidence" value="ECO:0007669"/>
    <property type="project" value="TreeGrafter"/>
</dbReference>
<dbReference type="PANTHER" id="PTHR36504">
    <property type="entry name" value="LIPOPOLYSACCHARIDE EXPORT SYSTEM PROTEIN LPTA"/>
    <property type="match status" value="1"/>
</dbReference>
<dbReference type="GO" id="GO:0009279">
    <property type="term" value="C:cell outer membrane"/>
    <property type="evidence" value="ECO:0007669"/>
    <property type="project" value="TreeGrafter"/>
</dbReference>
<accession>A0A839SPX7</accession>
<evidence type="ECO:0000256" key="1">
    <source>
        <dbReference type="ARBA" id="ARBA00022729"/>
    </source>
</evidence>
<gene>
    <name evidence="4" type="ORF">FHR98_000254</name>
</gene>
<name>A0A839SPX7_9PROT</name>
<dbReference type="Gene3D" id="2.60.450.10">
    <property type="entry name" value="Lipopolysaccharide (LPS) transport protein A like domain"/>
    <property type="match status" value="2"/>
</dbReference>
<dbReference type="GO" id="GO:0017089">
    <property type="term" value="F:glycolipid transfer activity"/>
    <property type="evidence" value="ECO:0007669"/>
    <property type="project" value="TreeGrafter"/>
</dbReference>
<comment type="caution">
    <text evidence="4">The sequence shown here is derived from an EMBL/GenBank/DDBJ whole genome shotgun (WGS) entry which is preliminary data.</text>
</comment>
<dbReference type="GO" id="GO:0015920">
    <property type="term" value="P:lipopolysaccharide transport"/>
    <property type="evidence" value="ECO:0007669"/>
    <property type="project" value="TreeGrafter"/>
</dbReference>
<proteinExistence type="predicted"/>
<dbReference type="PANTHER" id="PTHR36504:SF1">
    <property type="entry name" value="LIPOPOLYSACCHARIDE EXPORT SYSTEM PROTEIN LPTA"/>
    <property type="match status" value="1"/>
</dbReference>
<keyword evidence="1" id="KW-0732">Signal</keyword>
<dbReference type="InterPro" id="IPR052037">
    <property type="entry name" value="LPS_export_LptA"/>
</dbReference>
<evidence type="ECO:0000313" key="4">
    <source>
        <dbReference type="EMBL" id="MBB3063989.1"/>
    </source>
</evidence>
<dbReference type="EMBL" id="JACHXA010000001">
    <property type="protein sequence ID" value="MBB3063989.1"/>
    <property type="molecule type" value="Genomic_DNA"/>
</dbReference>
<sequence length="281" mass="29858">MTGPLRTAWGLLIGLLLLTAGDAVAQSFGLGGQSGPLEITADQGIEWNRDQKQYIARGNARAAQGSTEVRADELIAYYQASDDKTVQVASQIYRIEARGNVRITTDREQVKGDRAVYDLKKDSIIISGSDVSLKTESELITATKSLEYDEANKIAVARGDATVVRGDQRVAADLLRAFLVEASEHGKEGKDLVIDRVEAEGDVRVSTPKDFARGDSGVYYARNELATLEGNVRITSDGNQLNGGFAEVNLATGVSKLKGSASGSGQVRGLLIPGSAPSGTQ</sequence>
<evidence type="ECO:0000313" key="5">
    <source>
        <dbReference type="Proteomes" id="UP000581135"/>
    </source>
</evidence>
<reference evidence="4 5" key="1">
    <citation type="submission" date="2020-08" db="EMBL/GenBank/DDBJ databases">
        <title>Genomic Encyclopedia of Type Strains, Phase III (KMG-III): the genomes of soil and plant-associated and newly described type strains.</title>
        <authorList>
            <person name="Whitman W."/>
        </authorList>
    </citation>
    <scope>NUCLEOTIDE SEQUENCE [LARGE SCALE GENOMIC DNA]</scope>
    <source>
        <strain evidence="4 5">CECT 8803</strain>
    </source>
</reference>
<feature type="domain" description="Organic solvent tolerance-like N-terminal" evidence="3">
    <location>
        <begin position="144"/>
        <end position="250"/>
    </location>
</feature>
<organism evidence="4 5">
    <name type="scientific">Limibacillus halophilus</name>
    <dbReference type="NCBI Taxonomy" id="1579333"/>
    <lineage>
        <taxon>Bacteria</taxon>
        <taxon>Pseudomonadati</taxon>
        <taxon>Pseudomonadota</taxon>
        <taxon>Alphaproteobacteria</taxon>
        <taxon>Rhodospirillales</taxon>
        <taxon>Rhodovibrionaceae</taxon>
        <taxon>Limibacillus</taxon>
    </lineage>
</organism>
<evidence type="ECO:0000259" key="3">
    <source>
        <dbReference type="Pfam" id="PF03968"/>
    </source>
</evidence>
<dbReference type="InterPro" id="IPR005653">
    <property type="entry name" value="OstA-like_N"/>
</dbReference>
<feature type="domain" description="Organic solvent tolerance-like N-terminal" evidence="3">
    <location>
        <begin position="38"/>
        <end position="142"/>
    </location>
</feature>
<evidence type="ECO:0000256" key="2">
    <source>
        <dbReference type="SAM" id="MobiDB-lite"/>
    </source>
</evidence>
<dbReference type="Proteomes" id="UP000581135">
    <property type="component" value="Unassembled WGS sequence"/>
</dbReference>
<protein>
    <submittedName>
        <fullName evidence="4">Lipopolysaccharide export system protein LptA</fullName>
    </submittedName>
</protein>